<dbReference type="InterPro" id="IPR007922">
    <property type="entry name" value="DciA-like"/>
</dbReference>
<keyword evidence="2" id="KW-1185">Reference proteome</keyword>
<dbReference type="AlphaFoldDB" id="Q7VDE9"/>
<organism evidence="1 2">
    <name type="scientific">Prochlorococcus marinus (strain SARG / CCMP1375 / SS120)</name>
    <dbReference type="NCBI Taxonomy" id="167539"/>
    <lineage>
        <taxon>Bacteria</taxon>
        <taxon>Bacillati</taxon>
        <taxon>Cyanobacteriota</taxon>
        <taxon>Cyanophyceae</taxon>
        <taxon>Synechococcales</taxon>
        <taxon>Prochlorococcaceae</taxon>
        <taxon>Prochlorococcus</taxon>
    </lineage>
</organism>
<protein>
    <submittedName>
        <fullName evidence="1">Uncharacterized Zn ribbon-containing conserved protein</fullName>
    </submittedName>
</protein>
<evidence type="ECO:0000313" key="1">
    <source>
        <dbReference type="EMBL" id="AAP99474.1"/>
    </source>
</evidence>
<dbReference type="OrthoDB" id="511752at2"/>
<dbReference type="KEGG" id="pma:Pro_0428"/>
<dbReference type="Proteomes" id="UP000001420">
    <property type="component" value="Chromosome"/>
</dbReference>
<dbReference type="STRING" id="167539.Pro_0428"/>
<evidence type="ECO:0000313" key="2">
    <source>
        <dbReference type="Proteomes" id="UP000001420"/>
    </source>
</evidence>
<gene>
    <name evidence="1" type="ordered locus">Pro_0428</name>
</gene>
<sequence>MNFDNYANSKINVGEGSNSGNTSNPSSLSKCLDQLKVEWNKNQSIASLWQDWPKIAGPKIASNCIPLTFHGGILTIGANHPQWIQALMFNRIQLLAALKAEGHEIKDIRIKQHYPQKSIQKETENAIWEEHPSRSDIHGKNCCPICNVPAPSGEISLWGKCLLCRRQDLTPKRRV</sequence>
<dbReference type="EnsemblBacteria" id="AAP99474">
    <property type="protein sequence ID" value="AAP99474"/>
    <property type="gene ID" value="Pro_0428"/>
</dbReference>
<dbReference type="PANTHER" id="PTHR36456">
    <property type="entry name" value="UPF0232 PROTEIN SCO3875"/>
    <property type="match status" value="1"/>
</dbReference>
<dbReference type="RefSeq" id="WP_011124583.1">
    <property type="nucleotide sequence ID" value="NC_005042.1"/>
</dbReference>
<dbReference type="PANTHER" id="PTHR36456:SF1">
    <property type="entry name" value="UPF0232 PROTEIN SCO3875"/>
    <property type="match status" value="1"/>
</dbReference>
<dbReference type="EMBL" id="AE017126">
    <property type="protein sequence ID" value="AAP99474.1"/>
    <property type="molecule type" value="Genomic_DNA"/>
</dbReference>
<accession>Q7VDE9</accession>
<dbReference type="HOGENOM" id="CLU_130866_0_0_3"/>
<name>Q7VDE9_PROMA</name>
<dbReference type="Pfam" id="PF05258">
    <property type="entry name" value="DciA"/>
    <property type="match status" value="1"/>
</dbReference>
<proteinExistence type="predicted"/>
<reference evidence="1 2" key="1">
    <citation type="journal article" date="2003" name="Proc. Natl. Acad. Sci. U.S.A.">
        <title>Genome sequence of the cyanobacterium Prochlorococcus marinus SS120, a nearly minimal oxyphototrophic genome.</title>
        <authorList>
            <person name="Dufresne A."/>
            <person name="Salanoubat M."/>
            <person name="Partensky F."/>
            <person name="Artiguenave F."/>
            <person name="Axmann I.M."/>
            <person name="Barbe V."/>
            <person name="Duprat S."/>
            <person name="Galperin M.Y."/>
            <person name="Koonin E.V."/>
            <person name="Le Gall F."/>
            <person name="Makarova K.S."/>
            <person name="Ostrowski M."/>
            <person name="Oztas S."/>
            <person name="Robert C."/>
            <person name="Rogozin I.B."/>
            <person name="Scanlan D.J."/>
            <person name="Tandeau de Marsac N."/>
            <person name="Weissenbach J."/>
            <person name="Wincker P."/>
            <person name="Wolf Y.I."/>
            <person name="Hess W.R."/>
        </authorList>
    </citation>
    <scope>NUCLEOTIDE SEQUENCE [LARGE SCALE GENOMIC DNA]</scope>
    <source>
        <strain evidence="2">SARG / CCMP1375 / SS120</strain>
    </source>
</reference>
<dbReference type="eggNOG" id="COG5512">
    <property type="taxonomic scope" value="Bacteria"/>
</dbReference>
<dbReference type="PATRIC" id="fig|167539.5.peg.438"/>